<keyword evidence="1" id="KW-0479">Metal-binding</keyword>
<evidence type="ECO:0000313" key="5">
    <source>
        <dbReference type="EMBL" id="GFX92091.1"/>
    </source>
</evidence>
<organism evidence="5 6">
    <name type="scientific">Trichonephila clavipes</name>
    <name type="common">Golden silk orbweaver</name>
    <name type="synonym">Nephila clavipes</name>
    <dbReference type="NCBI Taxonomy" id="2585209"/>
    <lineage>
        <taxon>Eukaryota</taxon>
        <taxon>Metazoa</taxon>
        <taxon>Ecdysozoa</taxon>
        <taxon>Arthropoda</taxon>
        <taxon>Chelicerata</taxon>
        <taxon>Arachnida</taxon>
        <taxon>Araneae</taxon>
        <taxon>Araneomorphae</taxon>
        <taxon>Entelegynae</taxon>
        <taxon>Araneoidea</taxon>
        <taxon>Nephilidae</taxon>
        <taxon>Trichonephila</taxon>
    </lineage>
</organism>
<protein>
    <submittedName>
        <fullName evidence="5">Retrovirus-related Pol polyprotein from transposon opus</fullName>
    </submittedName>
</protein>
<dbReference type="PROSITE" id="PS50158">
    <property type="entry name" value="ZF_CCHC"/>
    <property type="match status" value="1"/>
</dbReference>
<dbReference type="Proteomes" id="UP000887159">
    <property type="component" value="Unassembled WGS sequence"/>
</dbReference>
<gene>
    <name evidence="4" type="ORF">TNCV_471911</name>
    <name evidence="5" type="ORF">TNCV_472001</name>
</gene>
<dbReference type="PANTHER" id="PTHR46888:SF1">
    <property type="entry name" value="RIBONUCLEASE H"/>
    <property type="match status" value="1"/>
</dbReference>
<feature type="region of interest" description="Disordered" evidence="2">
    <location>
        <begin position="63"/>
        <end position="84"/>
    </location>
</feature>
<evidence type="ECO:0000259" key="3">
    <source>
        <dbReference type="PROSITE" id="PS50158"/>
    </source>
</evidence>
<evidence type="ECO:0000313" key="4">
    <source>
        <dbReference type="EMBL" id="GFX92082.1"/>
    </source>
</evidence>
<dbReference type="GO" id="GO:0008270">
    <property type="term" value="F:zinc ion binding"/>
    <property type="evidence" value="ECO:0007669"/>
    <property type="project" value="UniProtKB-KW"/>
</dbReference>
<evidence type="ECO:0000256" key="1">
    <source>
        <dbReference type="PROSITE-ProRule" id="PRU00047"/>
    </source>
</evidence>
<dbReference type="GO" id="GO:0003676">
    <property type="term" value="F:nucleic acid binding"/>
    <property type="evidence" value="ECO:0007669"/>
    <property type="project" value="InterPro"/>
</dbReference>
<dbReference type="SMART" id="SM00343">
    <property type="entry name" value="ZnF_C2HC"/>
    <property type="match status" value="1"/>
</dbReference>
<evidence type="ECO:0000256" key="2">
    <source>
        <dbReference type="SAM" id="MobiDB-lite"/>
    </source>
</evidence>
<comment type="caution">
    <text evidence="5">The sequence shown here is derived from an EMBL/GenBank/DDBJ whole genome shotgun (WGS) entry which is preliminary data.</text>
</comment>
<feature type="compositionally biased region" description="Acidic residues" evidence="2">
    <location>
        <begin position="478"/>
        <end position="496"/>
    </location>
</feature>
<reference evidence="5" key="1">
    <citation type="submission" date="2020-08" db="EMBL/GenBank/DDBJ databases">
        <title>Multicomponent nature underlies the extraordinary mechanical properties of spider dragline silk.</title>
        <authorList>
            <person name="Kono N."/>
            <person name="Nakamura H."/>
            <person name="Mori M."/>
            <person name="Yoshida Y."/>
            <person name="Ohtoshi R."/>
            <person name="Malay A.D."/>
            <person name="Moran D.A.P."/>
            <person name="Tomita M."/>
            <person name="Numata K."/>
            <person name="Arakawa K."/>
        </authorList>
    </citation>
    <scope>NUCLEOTIDE SEQUENCE</scope>
</reference>
<keyword evidence="1" id="KW-0863">Zinc-finger</keyword>
<dbReference type="InterPro" id="IPR036875">
    <property type="entry name" value="Znf_CCHC_sf"/>
</dbReference>
<keyword evidence="1" id="KW-0862">Zinc</keyword>
<dbReference type="InterPro" id="IPR001878">
    <property type="entry name" value="Znf_CCHC"/>
</dbReference>
<dbReference type="SUPFAM" id="SSF57756">
    <property type="entry name" value="Retrovirus zinc finger-like domains"/>
    <property type="match status" value="1"/>
</dbReference>
<feature type="domain" description="CCHC-type" evidence="3">
    <location>
        <begin position="315"/>
        <end position="330"/>
    </location>
</feature>
<keyword evidence="6" id="KW-1185">Reference proteome</keyword>
<feature type="region of interest" description="Disordered" evidence="2">
    <location>
        <begin position="473"/>
        <end position="504"/>
    </location>
</feature>
<dbReference type="Gene3D" id="4.10.60.10">
    <property type="entry name" value="Zinc finger, CCHC-type"/>
    <property type="match status" value="1"/>
</dbReference>
<dbReference type="EMBL" id="BMAU01021141">
    <property type="protein sequence ID" value="GFX92091.1"/>
    <property type="molecule type" value="Genomic_DNA"/>
</dbReference>
<sequence>MAFLGRALKVDLKCLAEELGETVTEEMKVPALKKLIVASKEYEEVFAKELLRRIVSERENEIKHQEREDEIKRQEREDEIKRQEREDELEKLKIEASMMSNGFRRERNSQNEEIQEHVPVGLQKLMRTFDPKEGDISFYLILFERQARRFHIKEEDWVTNLVRLLLLEMANLIAREPEEKANDYEHIKGMLLKRFKLSPEAFKVKFKRHCKSAENTWRDFGFELANYFNEWISGLKIYDSNRLKQLVSVEQMKEQVSRDIQQHFINDWSRIVTVDDLTENMGNRSCHTFGEGYRQESNNRSGYDTRNSFQKPITCFNCGRVGHFARFCRDKKDGRGKTEGKVAEVKVFEVQVAEVKVVEDESKVVTARFNGKVVRENKKCSAVQLKMSDLKIVKISYGGTEYEAVVDSEVDIGLVTDGYITPVIKTVVATVNGLNTDILLDIETYEALLEQERIYSPRFIAAMNLRSDSFKKSLDESVNTEEEEQEPTITEYDEENGNNTEKFKKQQQICDTLQEAWNFARRNKG</sequence>
<accession>A0A8X6RI79</accession>
<proteinExistence type="predicted"/>
<name>A0A8X6RI79_TRICX</name>
<dbReference type="Pfam" id="PF00098">
    <property type="entry name" value="zf-CCHC"/>
    <property type="match status" value="1"/>
</dbReference>
<dbReference type="PANTHER" id="PTHR46888">
    <property type="entry name" value="ZINC KNUCKLE DOMAINCONTAINING PROTEIN-RELATED"/>
    <property type="match status" value="1"/>
</dbReference>
<dbReference type="AlphaFoldDB" id="A0A8X6RI79"/>
<dbReference type="EMBL" id="BMAU01021141">
    <property type="protein sequence ID" value="GFX92082.1"/>
    <property type="molecule type" value="Genomic_DNA"/>
</dbReference>
<evidence type="ECO:0000313" key="6">
    <source>
        <dbReference type="Proteomes" id="UP000887159"/>
    </source>
</evidence>